<evidence type="ECO:0000313" key="1">
    <source>
        <dbReference type="Proteomes" id="UP000046395"/>
    </source>
</evidence>
<dbReference type="Proteomes" id="UP000046395">
    <property type="component" value="Unassembled WGS sequence"/>
</dbReference>
<protein>
    <submittedName>
        <fullName evidence="2">Uncharacterized protein</fullName>
    </submittedName>
</protein>
<sequence length="109" mass="12497">MIGLLPFPTVSGLLDKAAKLMTVSLRFNRKYKRFTYRYMMAQKGIDVTEGEQIPRLGSRSVRQNGRQAFELPSVMGFRFISPIEAFAPLVVRNCVSRFVRRRRLEGVAV</sequence>
<keyword evidence="1" id="KW-1185">Reference proteome</keyword>
<organism evidence="1 2">
    <name type="scientific">Trichuris muris</name>
    <name type="common">Mouse whipworm</name>
    <dbReference type="NCBI Taxonomy" id="70415"/>
    <lineage>
        <taxon>Eukaryota</taxon>
        <taxon>Metazoa</taxon>
        <taxon>Ecdysozoa</taxon>
        <taxon>Nematoda</taxon>
        <taxon>Enoplea</taxon>
        <taxon>Dorylaimia</taxon>
        <taxon>Trichinellida</taxon>
        <taxon>Trichuridae</taxon>
        <taxon>Trichuris</taxon>
    </lineage>
</organism>
<dbReference type="WBParaSite" id="TMUE_1000004976.1">
    <property type="protein sequence ID" value="TMUE_1000004976.1"/>
    <property type="gene ID" value="WBGene00292731"/>
</dbReference>
<evidence type="ECO:0000313" key="2">
    <source>
        <dbReference type="WBParaSite" id="TMUE_1000004976.1"/>
    </source>
</evidence>
<accession>A0A5S6QCB0</accession>
<dbReference type="AlphaFoldDB" id="A0A5S6QCB0"/>
<name>A0A5S6QCB0_TRIMR</name>
<reference evidence="2" key="1">
    <citation type="submission" date="2019-12" db="UniProtKB">
        <authorList>
            <consortium name="WormBaseParasite"/>
        </authorList>
    </citation>
    <scope>IDENTIFICATION</scope>
</reference>
<proteinExistence type="predicted"/>